<dbReference type="InterPro" id="IPR051340">
    <property type="entry name" value="Haloalkane_dehalogenase"/>
</dbReference>
<dbReference type="InterPro" id="IPR029058">
    <property type="entry name" value="AB_hydrolase_fold"/>
</dbReference>
<feature type="domain" description="AB hydrolase-1" evidence="2">
    <location>
        <begin position="38"/>
        <end position="280"/>
    </location>
</feature>
<protein>
    <submittedName>
        <fullName evidence="3">Haloalkane dehalogenase-like protein</fullName>
    </submittedName>
</protein>
<dbReference type="PRINTS" id="PR00412">
    <property type="entry name" value="EPOXHYDRLASE"/>
</dbReference>
<dbReference type="InterPro" id="IPR000639">
    <property type="entry name" value="Epox_hydrolase-like"/>
</dbReference>
<name>A0A3B1C7X1_9ZZZZ</name>
<dbReference type="EMBL" id="UOGC01000141">
    <property type="protein sequence ID" value="VAX22741.1"/>
    <property type="molecule type" value="Genomic_DNA"/>
</dbReference>
<reference evidence="3" key="1">
    <citation type="submission" date="2018-06" db="EMBL/GenBank/DDBJ databases">
        <authorList>
            <person name="Zhirakovskaya E."/>
        </authorList>
    </citation>
    <scope>NUCLEOTIDE SEQUENCE</scope>
</reference>
<evidence type="ECO:0000256" key="1">
    <source>
        <dbReference type="ARBA" id="ARBA00022801"/>
    </source>
</evidence>
<evidence type="ECO:0000259" key="2">
    <source>
        <dbReference type="Pfam" id="PF00561"/>
    </source>
</evidence>
<dbReference type="PANTHER" id="PTHR42977">
    <property type="entry name" value="HYDROLASE-RELATED"/>
    <property type="match status" value="1"/>
</dbReference>
<dbReference type="AlphaFoldDB" id="A0A3B1C7X1"/>
<accession>A0A3B1C7X1</accession>
<proteinExistence type="predicted"/>
<dbReference type="InterPro" id="IPR000073">
    <property type="entry name" value="AB_hydrolase_1"/>
</dbReference>
<dbReference type="Gene3D" id="3.40.50.1820">
    <property type="entry name" value="alpha/beta hydrolase"/>
    <property type="match status" value="1"/>
</dbReference>
<keyword evidence="1" id="KW-0378">Hydrolase</keyword>
<dbReference type="PANTHER" id="PTHR42977:SF3">
    <property type="entry name" value="AB HYDROLASE-1 DOMAIN-CONTAINING PROTEIN"/>
    <property type="match status" value="1"/>
</dbReference>
<dbReference type="PRINTS" id="PR00111">
    <property type="entry name" value="ABHYDROLASE"/>
</dbReference>
<gene>
    <name evidence="3" type="ORF">MNBD_NITROSPINAE01-315</name>
</gene>
<dbReference type="GO" id="GO:0004301">
    <property type="term" value="F:epoxide hydrolase activity"/>
    <property type="evidence" value="ECO:0007669"/>
    <property type="project" value="TreeGrafter"/>
</dbReference>
<evidence type="ECO:0000313" key="3">
    <source>
        <dbReference type="EMBL" id="VAX22741.1"/>
    </source>
</evidence>
<organism evidence="3">
    <name type="scientific">hydrothermal vent metagenome</name>
    <dbReference type="NCBI Taxonomy" id="652676"/>
    <lineage>
        <taxon>unclassified sequences</taxon>
        <taxon>metagenomes</taxon>
        <taxon>ecological metagenomes</taxon>
    </lineage>
</organism>
<dbReference type="Pfam" id="PF00561">
    <property type="entry name" value="Abhydrolase_1"/>
    <property type="match status" value="1"/>
</dbReference>
<dbReference type="SUPFAM" id="SSF53474">
    <property type="entry name" value="alpha/beta-Hydrolases"/>
    <property type="match status" value="1"/>
</dbReference>
<sequence length="300" mass="34490">MTIDLNLIKDEYPFTPQTFKINGEKLSYLDEGPRDAHTIVMLHGNPTWSFYYRKLVLALRDRFRVIVPDHMGCGLSSKPQNYNYSLSTHIHNLRKLLTRLKIDDMTLAIHDWGGAIGMGYAVDNPQKVKSLVIFNTAAFIFNWAPSRILALKAPLVGDFLMRGLNVFSRAAIDFKMATAKPERFTETVRTGYLAPYNSWKNRAAVCAFVKDIPMSPAHPSYALLRSIDDRLYYFRNTPAIFFWGEKDFCFDLRFLTEWKNRLDNTESHVLEDAGHLVVEDAHEKIVPLLNSFLENVYSAK</sequence>